<dbReference type="InterPro" id="IPR011010">
    <property type="entry name" value="DNA_brk_join_enz"/>
</dbReference>
<dbReference type="InterPro" id="IPR013762">
    <property type="entry name" value="Integrase-like_cat_sf"/>
</dbReference>
<protein>
    <submittedName>
        <fullName evidence="2">Integrase</fullName>
    </submittedName>
</protein>
<dbReference type="GO" id="GO:0015074">
    <property type="term" value="P:DNA integration"/>
    <property type="evidence" value="ECO:0007669"/>
    <property type="project" value="InterPro"/>
</dbReference>
<dbReference type="GO" id="GO:0006310">
    <property type="term" value="P:DNA recombination"/>
    <property type="evidence" value="ECO:0007669"/>
    <property type="project" value="UniProtKB-KW"/>
</dbReference>
<dbReference type="SUPFAM" id="SSF56349">
    <property type="entry name" value="DNA breaking-rejoining enzymes"/>
    <property type="match status" value="1"/>
</dbReference>
<dbReference type="GO" id="GO:0003677">
    <property type="term" value="F:DNA binding"/>
    <property type="evidence" value="ECO:0007669"/>
    <property type="project" value="InterPro"/>
</dbReference>
<accession>A0AA44F9J0</accession>
<dbReference type="EMBL" id="JAAMAY010000043">
    <property type="protein sequence ID" value="NTC32119.1"/>
    <property type="molecule type" value="Genomic_DNA"/>
</dbReference>
<gene>
    <name evidence="2" type="ORF">G6M46_28665</name>
</gene>
<proteinExistence type="predicted"/>
<comment type="caution">
    <text evidence="2">The sequence shown here is derived from an EMBL/GenBank/DDBJ whole genome shotgun (WGS) entry which is preliminary data.</text>
</comment>
<evidence type="ECO:0000256" key="1">
    <source>
        <dbReference type="ARBA" id="ARBA00023172"/>
    </source>
</evidence>
<evidence type="ECO:0000313" key="2">
    <source>
        <dbReference type="EMBL" id="NTC32119.1"/>
    </source>
</evidence>
<organism evidence="2 3">
    <name type="scientific">Agrobacterium tumefaciens</name>
    <dbReference type="NCBI Taxonomy" id="358"/>
    <lineage>
        <taxon>Bacteria</taxon>
        <taxon>Pseudomonadati</taxon>
        <taxon>Pseudomonadota</taxon>
        <taxon>Alphaproteobacteria</taxon>
        <taxon>Hyphomicrobiales</taxon>
        <taxon>Rhizobiaceae</taxon>
        <taxon>Rhizobium/Agrobacterium group</taxon>
        <taxon>Agrobacterium</taxon>
        <taxon>Agrobacterium tumefaciens complex</taxon>
    </lineage>
</organism>
<evidence type="ECO:0000313" key="3">
    <source>
        <dbReference type="Proteomes" id="UP000702952"/>
    </source>
</evidence>
<keyword evidence="1" id="KW-0233">DNA recombination</keyword>
<dbReference type="AlphaFoldDB" id="A0AA44F9J0"/>
<name>A0AA44F9J0_AGRTU</name>
<reference evidence="2" key="1">
    <citation type="journal article" date="2020" name="Science">
        <title>Unexpected conservation and global transmission of agrobacterial virulence plasmids.</title>
        <authorList>
            <person name="Weisberg A.J."/>
            <person name="Davis E.W. 2nd"/>
            <person name="Tabima J."/>
            <person name="Belcher M.S."/>
            <person name="Miller M."/>
            <person name="Kuo C.H."/>
            <person name="Loper J.E."/>
            <person name="Grunwald N.J."/>
            <person name="Putnam M.L."/>
            <person name="Chang J.H."/>
        </authorList>
    </citation>
    <scope>NUCLEOTIDE SEQUENCE</scope>
    <source>
        <strain evidence="2">17-1853-1a</strain>
    </source>
</reference>
<sequence length="621" mass="69373">MVAQPANAEQRIRNQEIRISTISMWSDRIWQLDVDVPGTTPADLVIDWGIAFVDGSRFTDEEWVAWREAARRFLWSLRVTPPPGRRRARGTTLVRRFQTLRVLIRWMAAEGYRCFADLDRDAAHRFLGVVYQRPGRGGRLLSETVTPVGYIRILDLLYLQRDWLPDAPAEPLVDPITGSRSLRPGQLSKSMPYTPDAIAVPLISAALRLIGTPADDIMALREQAEDAHGQALSSGFGYKARQSHMRACLDSFRFATVPGEAPPWRTEPVLTMKLVQFLVTRIYDACFVVIAYLVGARASEILGLRAGCIERHAAADGTETFAYLSGRIYKTAVGTDGTPHRWVAPDPVVRAVTVLERLSAPIRQRMGREELWLSAMAGRGGMAIPRSSGLAGRLNGPFASFINLPLYNGRSWHLTTHQGRKTFARFVGRRDRTGLDALASHFGHVTRAMTDKGYVGTDFDLTDLIDAETSNDTRTALEDLLTTATAAGSAGRVISAHSRFRGRTRDGDAADYVDFILRETDMRLGHCDWGYCVYRRESASCLGDDRGPNPVIRTQSICATCSNFAVTQKHRSVWEERREQNARLLAHSMLDDDSRALAKVRIDECDRILGELQQGRENDDE</sequence>
<dbReference type="Proteomes" id="UP000702952">
    <property type="component" value="Unassembled WGS sequence"/>
</dbReference>
<dbReference type="Gene3D" id="1.10.443.10">
    <property type="entry name" value="Intergrase catalytic core"/>
    <property type="match status" value="1"/>
</dbReference>